<protein>
    <recommendedName>
        <fullName evidence="1">Methyltransferase domain-containing protein</fullName>
    </recommendedName>
</protein>
<feature type="domain" description="Methyltransferase" evidence="1">
    <location>
        <begin position="43"/>
        <end position="139"/>
    </location>
</feature>
<evidence type="ECO:0000313" key="3">
    <source>
        <dbReference type="Proteomes" id="UP000315677"/>
    </source>
</evidence>
<sequence>MNHYGEYDASAPYLHLLSESAWVDLGPRLADALAGADPAAGAVLELGAGSGLGTERILAAVPDSPVLAAEPSAALRAVLIARLRGMTGGERVTVLPVGAAEVDLPERLAAVVGMHMVGHLAPDTRRALWRDIAARLTPGAPVVLNVQPPETATAVPAWPPFGVRQGALTYQGTGSAEPTGPESVRWRMQYATLRDGVVVEEAEAEYGWWVLSAAGLAAELTEAGLHSEVNGDLVVARGSGKPLS</sequence>
<reference evidence="2 3" key="1">
    <citation type="submission" date="2019-06" db="EMBL/GenBank/DDBJ databases">
        <title>Sequencing the genomes of 1000 actinobacteria strains.</title>
        <authorList>
            <person name="Klenk H.-P."/>
        </authorList>
    </citation>
    <scope>NUCLEOTIDE SEQUENCE [LARGE SCALE GENOMIC DNA]</scope>
    <source>
        <strain evidence="2 3">DSM 45301</strain>
    </source>
</reference>
<dbReference type="InterPro" id="IPR029063">
    <property type="entry name" value="SAM-dependent_MTases_sf"/>
</dbReference>
<dbReference type="OrthoDB" id="4528595at2"/>
<organism evidence="2 3">
    <name type="scientific">Pseudonocardia kunmingensis</name>
    <dbReference type="NCBI Taxonomy" id="630975"/>
    <lineage>
        <taxon>Bacteria</taxon>
        <taxon>Bacillati</taxon>
        <taxon>Actinomycetota</taxon>
        <taxon>Actinomycetes</taxon>
        <taxon>Pseudonocardiales</taxon>
        <taxon>Pseudonocardiaceae</taxon>
        <taxon>Pseudonocardia</taxon>
    </lineage>
</organism>
<name>A0A543DJ33_9PSEU</name>
<dbReference type="AlphaFoldDB" id="A0A543DJ33"/>
<gene>
    <name evidence="2" type="ORF">FB558_5098</name>
</gene>
<accession>A0A543DJ33</accession>
<dbReference type="InterPro" id="IPR041698">
    <property type="entry name" value="Methyltransf_25"/>
</dbReference>
<comment type="caution">
    <text evidence="2">The sequence shown here is derived from an EMBL/GenBank/DDBJ whole genome shotgun (WGS) entry which is preliminary data.</text>
</comment>
<dbReference type="Proteomes" id="UP000315677">
    <property type="component" value="Unassembled WGS sequence"/>
</dbReference>
<evidence type="ECO:0000259" key="1">
    <source>
        <dbReference type="Pfam" id="PF13649"/>
    </source>
</evidence>
<dbReference type="EMBL" id="VFPA01000003">
    <property type="protein sequence ID" value="TQM09344.1"/>
    <property type="molecule type" value="Genomic_DNA"/>
</dbReference>
<keyword evidence="3" id="KW-1185">Reference proteome</keyword>
<proteinExistence type="predicted"/>
<dbReference type="SUPFAM" id="SSF53335">
    <property type="entry name" value="S-adenosyl-L-methionine-dependent methyltransferases"/>
    <property type="match status" value="1"/>
</dbReference>
<dbReference type="RefSeq" id="WP_142057467.1">
    <property type="nucleotide sequence ID" value="NZ_VFPA01000003.1"/>
</dbReference>
<dbReference type="Pfam" id="PF13649">
    <property type="entry name" value="Methyltransf_25"/>
    <property type="match status" value="1"/>
</dbReference>
<dbReference type="Gene3D" id="3.40.50.150">
    <property type="entry name" value="Vaccinia Virus protein VP39"/>
    <property type="match status" value="1"/>
</dbReference>
<evidence type="ECO:0000313" key="2">
    <source>
        <dbReference type="EMBL" id="TQM09344.1"/>
    </source>
</evidence>